<gene>
    <name evidence="2" type="ORF">ACG04R_22480</name>
</gene>
<evidence type="ECO:0000313" key="2">
    <source>
        <dbReference type="EMBL" id="MFG6489462.1"/>
    </source>
</evidence>
<organism evidence="2 3">
    <name type="scientific">Pelomonas candidula</name>
    <dbReference type="NCBI Taxonomy" id="3299025"/>
    <lineage>
        <taxon>Bacteria</taxon>
        <taxon>Pseudomonadati</taxon>
        <taxon>Pseudomonadota</taxon>
        <taxon>Betaproteobacteria</taxon>
        <taxon>Burkholderiales</taxon>
        <taxon>Sphaerotilaceae</taxon>
        <taxon>Roseateles</taxon>
    </lineage>
</organism>
<dbReference type="EMBL" id="JBIGIC010000013">
    <property type="protein sequence ID" value="MFG6489462.1"/>
    <property type="molecule type" value="Genomic_DNA"/>
</dbReference>
<dbReference type="InterPro" id="IPR007534">
    <property type="entry name" value="LuxE"/>
</dbReference>
<proteinExistence type="predicted"/>
<dbReference type="Pfam" id="PF04443">
    <property type="entry name" value="LuxE"/>
    <property type="match status" value="1"/>
</dbReference>
<evidence type="ECO:0000259" key="1">
    <source>
        <dbReference type="Pfam" id="PF04443"/>
    </source>
</evidence>
<feature type="domain" description="Acyl-protein synthetase LuxE" evidence="1">
    <location>
        <begin position="11"/>
        <end position="356"/>
    </location>
</feature>
<reference evidence="2 3" key="1">
    <citation type="submission" date="2024-08" db="EMBL/GenBank/DDBJ databases">
        <authorList>
            <person name="Lu H."/>
        </authorList>
    </citation>
    <scope>NUCLEOTIDE SEQUENCE [LARGE SCALE GENOMIC DNA]</scope>
    <source>
        <strain evidence="2 3">BYS78W</strain>
    </source>
</reference>
<protein>
    <submittedName>
        <fullName evidence="2">Acyl-protein synthetase</fullName>
    </submittedName>
</protein>
<dbReference type="Proteomes" id="UP001606134">
    <property type="component" value="Unassembled WGS sequence"/>
</dbReference>
<evidence type="ECO:0000313" key="3">
    <source>
        <dbReference type="Proteomes" id="UP001606134"/>
    </source>
</evidence>
<dbReference type="Gene3D" id="3.40.50.12780">
    <property type="entry name" value="N-terminal domain of ligase-like"/>
    <property type="match status" value="1"/>
</dbReference>
<name>A0ABW7HHZ9_9BURK</name>
<dbReference type="RefSeq" id="WP_394415860.1">
    <property type="nucleotide sequence ID" value="NZ_JBIGIC010000013.1"/>
</dbReference>
<sequence length="361" mass="39640">MQAPDLPFDLAQPYGLTAGRKRPLLLATLNALSDWHAQGCAAYAGMRERLFGTTPAATLDALPWLPVRLFKTLDLASVPPEQIIKTLTSSGTSGQAVSRIRLDRETSVRQTRVLAAIMAAFLGKQRLPMIVVDSADLLKDRTQFNARAAGILGFSVFGRDHHYALDADLRLKADELQAWLQAHQGQPVLLFGFTYVVWLGLCQEAERLGVRLDFGPGSTLIHGGGWKRLADQQIGNDDFKARLREQLGIRRVFNYYGMVEQVGSIFMECEHGHLHAPVFADIIVRHPQTLQPQPVGEPGVVQVLSALPLSYPGHSLLTEDVGTLHGEDDCPCGRPGRHFTISGRLPQVEMRGCSDTRAVPA</sequence>
<accession>A0ABW7HHZ9</accession>
<comment type="caution">
    <text evidence="2">The sequence shown here is derived from an EMBL/GenBank/DDBJ whole genome shotgun (WGS) entry which is preliminary data.</text>
</comment>
<dbReference type="SUPFAM" id="SSF56801">
    <property type="entry name" value="Acetyl-CoA synthetase-like"/>
    <property type="match status" value="1"/>
</dbReference>
<dbReference type="InterPro" id="IPR042099">
    <property type="entry name" value="ANL_N_sf"/>
</dbReference>
<keyword evidence="3" id="KW-1185">Reference proteome</keyword>